<feature type="compositionally biased region" description="Basic and acidic residues" evidence="1">
    <location>
        <begin position="167"/>
        <end position="176"/>
    </location>
</feature>
<feature type="chain" id="PRO_5045610919" evidence="2">
    <location>
        <begin position="24"/>
        <end position="176"/>
    </location>
</feature>
<sequence length="176" mass="18613">MSAPRIHSLLLAALIAAAPLAQAAPEEGPAPGALPMHEMPRGGMPLMGAPMGGLPGLPGIELSEAQQDKLFQLHHQQAPAIYAQQKAARKATEALRALVGTPDYTPAKARDLAQSASRAHAELALLRAQAEHEFLTMLSEEQKKQLAEHRAGPEGGKRGGLPMAGPRGEEGPRERR</sequence>
<name>A0ABV2CVP2_9RHOO</name>
<gene>
    <name evidence="3" type="ORF">ABVT11_19350</name>
</gene>
<organism evidence="3 4">
    <name type="scientific">Uliginosibacterium paludis</name>
    <dbReference type="NCBI Taxonomy" id="1615952"/>
    <lineage>
        <taxon>Bacteria</taxon>
        <taxon>Pseudomonadati</taxon>
        <taxon>Pseudomonadota</taxon>
        <taxon>Betaproteobacteria</taxon>
        <taxon>Rhodocyclales</taxon>
        <taxon>Zoogloeaceae</taxon>
        <taxon>Uliginosibacterium</taxon>
    </lineage>
</organism>
<evidence type="ECO:0000256" key="2">
    <source>
        <dbReference type="SAM" id="SignalP"/>
    </source>
</evidence>
<feature type="signal peptide" evidence="2">
    <location>
        <begin position="1"/>
        <end position="23"/>
    </location>
</feature>
<feature type="compositionally biased region" description="Basic and acidic residues" evidence="1">
    <location>
        <begin position="141"/>
        <end position="157"/>
    </location>
</feature>
<dbReference type="Gene3D" id="1.20.120.1490">
    <property type="match status" value="1"/>
</dbReference>
<dbReference type="RefSeq" id="WP_345922964.1">
    <property type="nucleotide sequence ID" value="NZ_JBDIVF010000001.1"/>
</dbReference>
<evidence type="ECO:0000313" key="4">
    <source>
        <dbReference type="Proteomes" id="UP001548590"/>
    </source>
</evidence>
<dbReference type="InterPro" id="IPR025961">
    <property type="entry name" value="Metal_resist"/>
</dbReference>
<protein>
    <submittedName>
        <fullName evidence="3">Spy/CpxP family protein refolding chaperone</fullName>
    </submittedName>
</protein>
<evidence type="ECO:0000313" key="3">
    <source>
        <dbReference type="EMBL" id="MET1492005.1"/>
    </source>
</evidence>
<reference evidence="3 4" key="1">
    <citation type="submission" date="2024-07" db="EMBL/GenBank/DDBJ databases">
        <title>Uliginosibacterium paludis KCTC:42655.</title>
        <authorList>
            <person name="Kim M.K."/>
        </authorList>
    </citation>
    <scope>NUCLEOTIDE SEQUENCE [LARGE SCALE GENOMIC DNA]</scope>
    <source>
        <strain evidence="3 4">KCTC 42655</strain>
    </source>
</reference>
<feature type="region of interest" description="Disordered" evidence="1">
    <location>
        <begin position="141"/>
        <end position="176"/>
    </location>
</feature>
<dbReference type="CDD" id="cd09916">
    <property type="entry name" value="CpxP_like"/>
    <property type="match status" value="1"/>
</dbReference>
<dbReference type="Pfam" id="PF13801">
    <property type="entry name" value="Metal_resist"/>
    <property type="match status" value="1"/>
</dbReference>
<dbReference type="Proteomes" id="UP001548590">
    <property type="component" value="Unassembled WGS sequence"/>
</dbReference>
<keyword evidence="2" id="KW-0732">Signal</keyword>
<dbReference type="EMBL" id="JBEWLZ010000019">
    <property type="protein sequence ID" value="MET1492005.1"/>
    <property type="molecule type" value="Genomic_DNA"/>
</dbReference>
<dbReference type="InterPro" id="IPR012899">
    <property type="entry name" value="LTXXQ"/>
</dbReference>
<evidence type="ECO:0000256" key="1">
    <source>
        <dbReference type="SAM" id="MobiDB-lite"/>
    </source>
</evidence>
<proteinExistence type="predicted"/>
<keyword evidence="4" id="KW-1185">Reference proteome</keyword>
<comment type="caution">
    <text evidence="3">The sequence shown here is derived from an EMBL/GenBank/DDBJ whole genome shotgun (WGS) entry which is preliminary data.</text>
</comment>
<accession>A0ABV2CVP2</accession>